<name>A0A4S4MSW5_9APHY</name>
<evidence type="ECO:0000313" key="4">
    <source>
        <dbReference type="Proteomes" id="UP000308730"/>
    </source>
</evidence>
<evidence type="ECO:0000256" key="1">
    <source>
        <dbReference type="SAM" id="Coils"/>
    </source>
</evidence>
<comment type="caution">
    <text evidence="3">The sequence shown here is derived from an EMBL/GenBank/DDBJ whole genome shotgun (WGS) entry which is preliminary data.</text>
</comment>
<reference evidence="3 4" key="1">
    <citation type="submission" date="2019-02" db="EMBL/GenBank/DDBJ databases">
        <title>Genome sequencing of the rare red list fungi Antrodiella citrinella (Flaviporus citrinellus).</title>
        <authorList>
            <person name="Buettner E."/>
            <person name="Kellner H."/>
        </authorList>
    </citation>
    <scope>NUCLEOTIDE SEQUENCE [LARGE SCALE GENOMIC DNA]</scope>
    <source>
        <strain evidence="3 4">DSM 108506</strain>
    </source>
</reference>
<sequence>MPLPLGMLSMEPSNTHHTDSAQSSSGNSSETRPTVHADGTSQPEPELARSIPNSLPARIPTPPPMWVPLIEPSKTHSSDAGAAAPSFEASDSQMTTPNPAMDEIEPDSEPVPEALMAILIQELRETRQELKEWSEKVEKITERLESTEDRLQEKERDIAELVAQLKSNTQAVATTKTVAMSDEKMKREAFLQARYLQSKQRG</sequence>
<feature type="compositionally biased region" description="Polar residues" evidence="2">
    <location>
        <begin position="89"/>
        <end position="98"/>
    </location>
</feature>
<organism evidence="3 4">
    <name type="scientific">Antrodiella citrinella</name>
    <dbReference type="NCBI Taxonomy" id="2447956"/>
    <lineage>
        <taxon>Eukaryota</taxon>
        <taxon>Fungi</taxon>
        <taxon>Dikarya</taxon>
        <taxon>Basidiomycota</taxon>
        <taxon>Agaricomycotina</taxon>
        <taxon>Agaricomycetes</taxon>
        <taxon>Polyporales</taxon>
        <taxon>Steccherinaceae</taxon>
        <taxon>Antrodiella</taxon>
    </lineage>
</organism>
<gene>
    <name evidence="3" type="ORF">EUX98_g5622</name>
</gene>
<keyword evidence="4" id="KW-1185">Reference proteome</keyword>
<evidence type="ECO:0000313" key="3">
    <source>
        <dbReference type="EMBL" id="THH28557.1"/>
    </source>
</evidence>
<feature type="compositionally biased region" description="Polar residues" evidence="2">
    <location>
        <begin position="20"/>
        <end position="32"/>
    </location>
</feature>
<accession>A0A4S4MSW5</accession>
<feature type="region of interest" description="Disordered" evidence="2">
    <location>
        <begin position="1"/>
        <end position="107"/>
    </location>
</feature>
<keyword evidence="1" id="KW-0175">Coiled coil</keyword>
<feature type="coiled-coil region" evidence="1">
    <location>
        <begin position="116"/>
        <end position="171"/>
    </location>
</feature>
<dbReference type="Proteomes" id="UP000308730">
    <property type="component" value="Unassembled WGS sequence"/>
</dbReference>
<proteinExistence type="predicted"/>
<evidence type="ECO:0000256" key="2">
    <source>
        <dbReference type="SAM" id="MobiDB-lite"/>
    </source>
</evidence>
<protein>
    <submittedName>
        <fullName evidence="3">Uncharacterized protein</fullName>
    </submittedName>
</protein>
<dbReference type="AlphaFoldDB" id="A0A4S4MSW5"/>
<dbReference type="EMBL" id="SGPM01000171">
    <property type="protein sequence ID" value="THH28557.1"/>
    <property type="molecule type" value="Genomic_DNA"/>
</dbReference>